<sequence length="363" mass="41088">MTEKSGWLVEISHAVEPFEQEWRLLRQPDNSTPFQDFDLMQVFYRQLAANGLMQPVIALVRYPDGTAAALFPMMKMRRHGLTWLRMDASPLDHCVPLLDTSLQQHDIKTIISAVIAAVPGVDLLYCTKMPEHFEGRENPLTKFENVARLRLSAWQLELAGASWKELVAKRQKRFKSKLSSRTKQLSASHDRQFAIRFGADVSAADLMEFKALRASGFSEKDRTDILGDADWAGFYDGMLEKAGGTCQAFLATLKADGLMIAGLYGFASDGRAEIVLPASLMGEWKDVLPGLQLFDETLGHFFNEQYRLYDFSIGDMAYKRRFGAEQVNMYDALFPASLAGRLYFLAWRFKTAIRARMKPVVTE</sequence>
<keyword evidence="3" id="KW-1185">Reference proteome</keyword>
<dbReference type="InterPro" id="IPR038740">
    <property type="entry name" value="BioF2-like_GNAT_dom"/>
</dbReference>
<dbReference type="Proteomes" id="UP001241472">
    <property type="component" value="Unassembled WGS sequence"/>
</dbReference>
<dbReference type="SUPFAM" id="SSF55729">
    <property type="entry name" value="Acyl-CoA N-acyltransferases (Nat)"/>
    <property type="match status" value="1"/>
</dbReference>
<name>A0ABT9PM79_9HYPH</name>
<evidence type="ECO:0000313" key="2">
    <source>
        <dbReference type="EMBL" id="MDP9835546.1"/>
    </source>
</evidence>
<dbReference type="InterPro" id="IPR016181">
    <property type="entry name" value="Acyl_CoA_acyltransferase"/>
</dbReference>
<dbReference type="RefSeq" id="WP_306830278.1">
    <property type="nucleotide sequence ID" value="NZ_JAUSRF010000001.1"/>
</dbReference>
<dbReference type="Pfam" id="PF13480">
    <property type="entry name" value="Acetyltransf_6"/>
    <property type="match status" value="1"/>
</dbReference>
<dbReference type="EMBL" id="JAUSRF010000001">
    <property type="protein sequence ID" value="MDP9835546.1"/>
    <property type="molecule type" value="Genomic_DNA"/>
</dbReference>
<evidence type="ECO:0000313" key="3">
    <source>
        <dbReference type="Proteomes" id="UP001241472"/>
    </source>
</evidence>
<reference evidence="2 3" key="1">
    <citation type="submission" date="2023-07" db="EMBL/GenBank/DDBJ databases">
        <title>Sorghum-associated microbial communities from plants grown in Nebraska, USA.</title>
        <authorList>
            <person name="Schachtman D."/>
        </authorList>
    </citation>
    <scope>NUCLEOTIDE SEQUENCE [LARGE SCALE GENOMIC DNA]</scope>
    <source>
        <strain evidence="2 3">DS1307</strain>
    </source>
</reference>
<feature type="domain" description="BioF2-like acetyltransferase" evidence="1">
    <location>
        <begin position="174"/>
        <end position="320"/>
    </location>
</feature>
<organism evidence="2 3">
    <name type="scientific">Neorhizobium huautlense</name>
    <dbReference type="NCBI Taxonomy" id="67774"/>
    <lineage>
        <taxon>Bacteria</taxon>
        <taxon>Pseudomonadati</taxon>
        <taxon>Pseudomonadota</taxon>
        <taxon>Alphaproteobacteria</taxon>
        <taxon>Hyphomicrobiales</taxon>
        <taxon>Rhizobiaceae</taxon>
        <taxon>Rhizobium/Agrobacterium group</taxon>
        <taxon>Neorhizobium</taxon>
    </lineage>
</organism>
<protein>
    <submittedName>
        <fullName evidence="2">CelD/BcsL family acetyltransferase involved in cellulose biosynthesis</fullName>
    </submittedName>
</protein>
<gene>
    <name evidence="2" type="ORF">J2T09_000287</name>
</gene>
<evidence type="ECO:0000259" key="1">
    <source>
        <dbReference type="Pfam" id="PF13480"/>
    </source>
</evidence>
<accession>A0ABT9PM79</accession>
<comment type="caution">
    <text evidence="2">The sequence shown here is derived from an EMBL/GenBank/DDBJ whole genome shotgun (WGS) entry which is preliminary data.</text>
</comment>
<proteinExistence type="predicted"/>